<evidence type="ECO:0000313" key="2">
    <source>
        <dbReference type="EMBL" id="MPN35086.1"/>
    </source>
</evidence>
<name>A0A645H997_9ZZZZ</name>
<organism evidence="2">
    <name type="scientific">bioreactor metagenome</name>
    <dbReference type="NCBI Taxonomy" id="1076179"/>
    <lineage>
        <taxon>unclassified sequences</taxon>
        <taxon>metagenomes</taxon>
        <taxon>ecological metagenomes</taxon>
    </lineage>
</organism>
<accession>A0A645H997</accession>
<comment type="caution">
    <text evidence="2">The sequence shown here is derived from an EMBL/GenBank/DDBJ whole genome shotgun (WGS) entry which is preliminary data.</text>
</comment>
<feature type="region of interest" description="Disordered" evidence="1">
    <location>
        <begin position="124"/>
        <end position="152"/>
    </location>
</feature>
<dbReference type="AlphaFoldDB" id="A0A645H997"/>
<protein>
    <submittedName>
        <fullName evidence="2">Uncharacterized protein</fullName>
    </submittedName>
</protein>
<dbReference type="EMBL" id="VSSQ01088471">
    <property type="protein sequence ID" value="MPN35086.1"/>
    <property type="molecule type" value="Genomic_DNA"/>
</dbReference>
<evidence type="ECO:0000256" key="1">
    <source>
        <dbReference type="SAM" id="MobiDB-lite"/>
    </source>
</evidence>
<proteinExistence type="predicted"/>
<sequence length="152" mass="15946">MSAEQHRTQVGRGRVRGGIHQCELDVGIGLCRSLDRIGHSAAQRDHDGALGVHQRLQYPRIVGGRISGHRVGLDTEFALRTIQPADRLLGGAAVGRAAGVGDQACLVAARGRIIGFGDVGSGGHRRLSAPGESECQQPGGERHPSLRHGSTA</sequence>
<gene>
    <name evidence="2" type="ORF">SDC9_182581</name>
</gene>
<reference evidence="2" key="1">
    <citation type="submission" date="2019-08" db="EMBL/GenBank/DDBJ databases">
        <authorList>
            <person name="Kucharzyk K."/>
            <person name="Murdoch R.W."/>
            <person name="Higgins S."/>
            <person name="Loffler F."/>
        </authorList>
    </citation>
    <scope>NUCLEOTIDE SEQUENCE</scope>
</reference>